<dbReference type="PRINTS" id="PR00812">
    <property type="entry name" value="BCTERIALGSPF"/>
</dbReference>
<accession>A0A2H0YT64</accession>
<feature type="domain" description="Type II secretion system protein GspF" evidence="9">
    <location>
        <begin position="273"/>
        <end position="396"/>
    </location>
</feature>
<evidence type="ECO:0000256" key="2">
    <source>
        <dbReference type="ARBA" id="ARBA00005745"/>
    </source>
</evidence>
<comment type="subcellular location">
    <subcellularLocation>
        <location evidence="1">Cell inner membrane</location>
        <topology evidence="1">Multi-pass membrane protein</topology>
    </subcellularLocation>
</comment>
<keyword evidence="4" id="KW-0997">Cell inner membrane</keyword>
<proteinExistence type="inferred from homology"/>
<name>A0A2H0YT64_9BACT</name>
<dbReference type="FunFam" id="1.20.81.30:FF:000001">
    <property type="entry name" value="Type II secretion system protein F"/>
    <property type="match status" value="2"/>
</dbReference>
<comment type="caution">
    <text evidence="10">The sequence shown here is derived from an EMBL/GenBank/DDBJ whole genome shotgun (WGS) entry which is preliminary data.</text>
</comment>
<evidence type="ECO:0000313" key="11">
    <source>
        <dbReference type="Proteomes" id="UP000236845"/>
    </source>
</evidence>
<evidence type="ECO:0000256" key="1">
    <source>
        <dbReference type="ARBA" id="ARBA00004429"/>
    </source>
</evidence>
<evidence type="ECO:0000256" key="8">
    <source>
        <dbReference type="SAM" id="Phobius"/>
    </source>
</evidence>
<protein>
    <recommendedName>
        <fullName evidence="9">Type II secretion system protein GspF domain-containing protein</fullName>
    </recommendedName>
</protein>
<dbReference type="EMBL" id="PEXW01000013">
    <property type="protein sequence ID" value="PIS40943.1"/>
    <property type="molecule type" value="Genomic_DNA"/>
</dbReference>
<dbReference type="PANTHER" id="PTHR30012:SF0">
    <property type="entry name" value="TYPE II SECRETION SYSTEM PROTEIN F-RELATED"/>
    <property type="match status" value="1"/>
</dbReference>
<reference evidence="11" key="1">
    <citation type="submission" date="2017-09" db="EMBL/GenBank/DDBJ databases">
        <title>Depth-based differentiation of microbial function through sediment-hosted aquifers and enrichment of novel symbionts in the deep terrestrial subsurface.</title>
        <authorList>
            <person name="Probst A.J."/>
            <person name="Ladd B."/>
            <person name="Jarett J.K."/>
            <person name="Geller-Mcgrath D.E."/>
            <person name="Sieber C.M.K."/>
            <person name="Emerson J.B."/>
            <person name="Anantharaman K."/>
            <person name="Thomas B.C."/>
            <person name="Malmstrom R."/>
            <person name="Stieglmeier M."/>
            <person name="Klingl A."/>
            <person name="Woyke T."/>
            <person name="Ryan C.M."/>
            <person name="Banfield J.F."/>
        </authorList>
    </citation>
    <scope>NUCLEOTIDE SEQUENCE [LARGE SCALE GENOMIC DNA]</scope>
</reference>
<organism evidence="10 11">
    <name type="scientific">Candidatus Kerfeldbacteria bacterium CG08_land_8_20_14_0_20_43_14</name>
    <dbReference type="NCBI Taxonomy" id="2014246"/>
    <lineage>
        <taxon>Bacteria</taxon>
        <taxon>Candidatus Kerfeldiibacteriota</taxon>
    </lineage>
</organism>
<keyword evidence="7 8" id="KW-0472">Membrane</keyword>
<dbReference type="InterPro" id="IPR042094">
    <property type="entry name" value="T2SS_GspF_sf"/>
</dbReference>
<feature type="transmembrane region" description="Helical" evidence="8">
    <location>
        <begin position="170"/>
        <end position="192"/>
    </location>
</feature>
<evidence type="ECO:0000256" key="6">
    <source>
        <dbReference type="ARBA" id="ARBA00022989"/>
    </source>
</evidence>
<dbReference type="InterPro" id="IPR018076">
    <property type="entry name" value="T2SS_GspF_dom"/>
</dbReference>
<evidence type="ECO:0000256" key="4">
    <source>
        <dbReference type="ARBA" id="ARBA00022519"/>
    </source>
</evidence>
<evidence type="ECO:0000256" key="5">
    <source>
        <dbReference type="ARBA" id="ARBA00022692"/>
    </source>
</evidence>
<dbReference type="InterPro" id="IPR003004">
    <property type="entry name" value="GspF/PilC"/>
</dbReference>
<comment type="similarity">
    <text evidence="2">Belongs to the GSP F family.</text>
</comment>
<dbReference type="AlphaFoldDB" id="A0A2H0YT64"/>
<keyword evidence="3" id="KW-1003">Cell membrane</keyword>
<dbReference type="PANTHER" id="PTHR30012">
    <property type="entry name" value="GENERAL SECRETION PATHWAY PROTEIN"/>
    <property type="match status" value="1"/>
</dbReference>
<dbReference type="Proteomes" id="UP000236845">
    <property type="component" value="Unassembled WGS sequence"/>
</dbReference>
<dbReference type="Gene3D" id="1.20.81.30">
    <property type="entry name" value="Type II secretion system (T2SS), domain F"/>
    <property type="match status" value="2"/>
</dbReference>
<keyword evidence="5 8" id="KW-0812">Transmembrane</keyword>
<evidence type="ECO:0000256" key="3">
    <source>
        <dbReference type="ARBA" id="ARBA00022475"/>
    </source>
</evidence>
<dbReference type="GO" id="GO:0005886">
    <property type="term" value="C:plasma membrane"/>
    <property type="evidence" value="ECO:0007669"/>
    <property type="project" value="UniProtKB-SubCell"/>
</dbReference>
<gene>
    <name evidence="10" type="ORF">COT26_00500</name>
</gene>
<sequence length="405" mass="44678">MPKFFYTAKNASGQTSTGTLEAKNEQFLGSLLKVRGMALVNTRLITPGVKKKFKVNFIFGGVPVVQKIFFLQNLQVMVKTGFSLSHALDTLAKQTEHKGFKKIIESISHDVESGTTLSISMGKYPKIFPELFTNMIAAGEVSGKLDEVLYRLTIQIKKDHQLVAKVKGALTYPVIVISAMIVLGVVMMTVVIPKLMTVFTQTGGTLPLPTRILIGISNFFQHYIFFLIPAIIGLAILFRWVIHTPKGRHIWHGLLLRTPIFGPIIKKINLARFTRNLSSLLKTDIPIVQTFQIISRTIGNVIFRESLEKTANELKKGSSIASILALHPHLYPPIVTQMISVGEQSGTLDTISEEVAKFYEEEVDQVTSNLTSILEPILILLLGGGVGGIVVAVILPIYSLTDQIN</sequence>
<keyword evidence="6 8" id="KW-1133">Transmembrane helix</keyword>
<evidence type="ECO:0000313" key="10">
    <source>
        <dbReference type="EMBL" id="PIS40943.1"/>
    </source>
</evidence>
<feature type="transmembrane region" description="Helical" evidence="8">
    <location>
        <begin position="212"/>
        <end position="238"/>
    </location>
</feature>
<evidence type="ECO:0000256" key="7">
    <source>
        <dbReference type="ARBA" id="ARBA00023136"/>
    </source>
</evidence>
<feature type="domain" description="Type II secretion system protein GspF" evidence="9">
    <location>
        <begin position="70"/>
        <end position="193"/>
    </location>
</feature>
<evidence type="ECO:0000259" key="9">
    <source>
        <dbReference type="Pfam" id="PF00482"/>
    </source>
</evidence>
<feature type="transmembrane region" description="Helical" evidence="8">
    <location>
        <begin position="377"/>
        <end position="398"/>
    </location>
</feature>
<dbReference type="Pfam" id="PF00482">
    <property type="entry name" value="T2SSF"/>
    <property type="match status" value="2"/>
</dbReference>